<dbReference type="Pfam" id="PF05193">
    <property type="entry name" value="Peptidase_M16_C"/>
    <property type="match status" value="1"/>
</dbReference>
<dbReference type="InterPro" id="IPR011249">
    <property type="entry name" value="Metalloenz_LuxS/M16"/>
</dbReference>
<reference evidence="3" key="2">
    <citation type="submission" date="2023-07" db="EMBL/GenBank/DDBJ databases">
        <authorList>
            <person name="Bai X.-H."/>
            <person name="Wang H.-H."/>
            <person name="Wang J."/>
            <person name="Ma M.-Y."/>
            <person name="Hu H.-H."/>
            <person name="Song Z.-L."/>
            <person name="Ma H.-G."/>
            <person name="Fan Y."/>
            <person name="Du C.-Y."/>
            <person name="Xu J.-C."/>
        </authorList>
    </citation>
    <scope>NUCLEOTIDE SEQUENCE</scope>
    <source>
        <strain evidence="3">CZ1</strain>
    </source>
</reference>
<dbReference type="PANTHER" id="PTHR11851:SF224">
    <property type="entry name" value="PROCESSING PROTEASE"/>
    <property type="match status" value="1"/>
</dbReference>
<protein>
    <submittedName>
        <fullName evidence="3">Pitrilysin family protein</fullName>
    </submittedName>
</protein>
<proteinExistence type="predicted"/>
<dbReference type="InterPro" id="IPR050361">
    <property type="entry name" value="MPP/UQCRC_Complex"/>
</dbReference>
<name>A0AA96WVS7_LEPBY</name>
<evidence type="ECO:0000259" key="1">
    <source>
        <dbReference type="Pfam" id="PF00675"/>
    </source>
</evidence>
<dbReference type="RefSeq" id="WP_316426875.1">
    <property type="nucleotide sequence ID" value="NZ_CP130144.1"/>
</dbReference>
<gene>
    <name evidence="3" type="ORF">Q2T42_25430</name>
</gene>
<dbReference type="InterPro" id="IPR011765">
    <property type="entry name" value="Pept_M16_N"/>
</dbReference>
<dbReference type="GO" id="GO:0046872">
    <property type="term" value="F:metal ion binding"/>
    <property type="evidence" value="ECO:0007669"/>
    <property type="project" value="InterPro"/>
</dbReference>
<dbReference type="AlphaFoldDB" id="A0AA96WVS7"/>
<dbReference type="Pfam" id="PF00675">
    <property type="entry name" value="Peptidase_M16"/>
    <property type="match status" value="1"/>
</dbReference>
<dbReference type="EMBL" id="CP130144">
    <property type="protein sequence ID" value="WNZ45134.1"/>
    <property type="molecule type" value="Genomic_DNA"/>
</dbReference>
<feature type="domain" description="Peptidase M16 N-terminal" evidence="1">
    <location>
        <begin position="24"/>
        <end position="166"/>
    </location>
</feature>
<evidence type="ECO:0000313" key="3">
    <source>
        <dbReference type="EMBL" id="WNZ45134.1"/>
    </source>
</evidence>
<sequence length="427" mass="46769">MTSTIALPHNRIIHRTVLDNGITVLVTENPSADIIAARLFFKAGSRWESIEQAGLSHLVAAVMTKGTENHSSLEIAERVESIGASLSTDAASDYFLLSIKTVSADFPEMLKLAGELLRSATFPESEVELERRLALQAIRSQQEQPFTVALDRLRHAMYGDHPYALSGLGSAETVANLKREDLQHYYQTHFRPDNLTISIAGRITPEEAVSQVEDILGSWRAPLVPLPNLNLPIVASNPTRNAVPQDTQQSIVILGYLAPSVTPETMEDYAALKLLNTYLGNGLSSRLFVELREKRGLAYEVSAFYPTRLDTSYFVTYMGTAPTNTAIALSGLKTEVDQLCDAPLSAEEIQVAKNKLLGQYALGKQTNSQLAQIFGWYETLGLGVEFDSQFQDAIAKVSAEAAQEIACRYFGEPYISLLGPADAIESL</sequence>
<reference evidence="3" key="1">
    <citation type="journal article" date="2023" name="Plants (Basel)">
        <title>Genomic Analysis of Leptolyngbya boryana CZ1 Reveals Efficient Carbon Fixation Modules.</title>
        <authorList>
            <person name="Bai X."/>
            <person name="Wang H."/>
            <person name="Cheng W."/>
            <person name="Wang J."/>
            <person name="Ma M."/>
            <person name="Hu H."/>
            <person name="Song Z."/>
            <person name="Ma H."/>
            <person name="Fan Y."/>
            <person name="Du C."/>
            <person name="Xu J."/>
        </authorList>
    </citation>
    <scope>NUCLEOTIDE SEQUENCE</scope>
    <source>
        <strain evidence="3">CZ1</strain>
    </source>
</reference>
<evidence type="ECO:0000259" key="2">
    <source>
        <dbReference type="Pfam" id="PF05193"/>
    </source>
</evidence>
<organism evidence="3">
    <name type="scientific">Leptolyngbya boryana CZ1</name>
    <dbReference type="NCBI Taxonomy" id="3060204"/>
    <lineage>
        <taxon>Bacteria</taxon>
        <taxon>Bacillati</taxon>
        <taxon>Cyanobacteriota</taxon>
        <taxon>Cyanophyceae</taxon>
        <taxon>Leptolyngbyales</taxon>
        <taxon>Leptolyngbyaceae</taxon>
        <taxon>Leptolyngbya group</taxon>
        <taxon>Leptolyngbya</taxon>
    </lineage>
</organism>
<dbReference type="Gene3D" id="3.30.830.10">
    <property type="entry name" value="Metalloenzyme, LuxS/M16 peptidase-like"/>
    <property type="match status" value="2"/>
</dbReference>
<dbReference type="PANTHER" id="PTHR11851">
    <property type="entry name" value="METALLOPROTEASE"/>
    <property type="match status" value="1"/>
</dbReference>
<dbReference type="InterPro" id="IPR007863">
    <property type="entry name" value="Peptidase_M16_C"/>
</dbReference>
<dbReference type="SUPFAM" id="SSF63411">
    <property type="entry name" value="LuxS/MPP-like metallohydrolase"/>
    <property type="match status" value="2"/>
</dbReference>
<feature type="domain" description="Peptidase M16 C-terminal" evidence="2">
    <location>
        <begin position="177"/>
        <end position="356"/>
    </location>
</feature>
<accession>A0AA96WVS7</accession>